<comment type="caution">
    <text evidence="1">The sequence shown here is derived from an EMBL/GenBank/DDBJ whole genome shotgun (WGS) entry which is preliminary data.</text>
</comment>
<evidence type="ECO:0000313" key="1">
    <source>
        <dbReference type="EMBL" id="CAG8779435.1"/>
    </source>
</evidence>
<reference evidence="1" key="1">
    <citation type="submission" date="2021-06" db="EMBL/GenBank/DDBJ databases">
        <authorList>
            <person name="Kallberg Y."/>
            <person name="Tangrot J."/>
            <person name="Rosling A."/>
        </authorList>
    </citation>
    <scope>NUCLEOTIDE SEQUENCE</scope>
    <source>
        <strain evidence="1">IN212</strain>
    </source>
</reference>
<dbReference type="OrthoDB" id="2439089at2759"/>
<keyword evidence="2" id="KW-1185">Reference proteome</keyword>
<name>A0A9N9JFL2_9GLOM</name>
<accession>A0A9N9JFL2</accession>
<feature type="non-terminal residue" evidence="1">
    <location>
        <position position="172"/>
    </location>
</feature>
<dbReference type="AlphaFoldDB" id="A0A9N9JFL2"/>
<feature type="non-terminal residue" evidence="1">
    <location>
        <position position="1"/>
    </location>
</feature>
<proteinExistence type="predicted"/>
<protein>
    <submittedName>
        <fullName evidence="1">3337_t:CDS:1</fullName>
    </submittedName>
</protein>
<dbReference type="Proteomes" id="UP000789396">
    <property type="component" value="Unassembled WGS sequence"/>
</dbReference>
<organism evidence="1 2">
    <name type="scientific">Racocetra fulgida</name>
    <dbReference type="NCBI Taxonomy" id="60492"/>
    <lineage>
        <taxon>Eukaryota</taxon>
        <taxon>Fungi</taxon>
        <taxon>Fungi incertae sedis</taxon>
        <taxon>Mucoromycota</taxon>
        <taxon>Glomeromycotina</taxon>
        <taxon>Glomeromycetes</taxon>
        <taxon>Diversisporales</taxon>
        <taxon>Gigasporaceae</taxon>
        <taxon>Racocetra</taxon>
    </lineage>
</organism>
<sequence>INKSTFTNNDFQDSLIIEINNRWQKIFNPVYLITWFLHPYHHGEGLNPTWLLYIQEAAYGLFCIFYPDYNQDKFIDEWLNYSNHEAQKLNEIESNILDNDDYIDSSDDYIDSSDDYIDGNDDVDEFIVNLNQISEKLIDDIHVLDLDSEETIPALMDIFDSKIVERSLNVYI</sequence>
<dbReference type="EMBL" id="CAJVPZ010051673">
    <property type="protein sequence ID" value="CAG8779435.1"/>
    <property type="molecule type" value="Genomic_DNA"/>
</dbReference>
<gene>
    <name evidence="1" type="ORF">RFULGI_LOCUS15677</name>
</gene>
<evidence type="ECO:0000313" key="2">
    <source>
        <dbReference type="Proteomes" id="UP000789396"/>
    </source>
</evidence>